<feature type="domain" description="Transglutaminase-like" evidence="1">
    <location>
        <begin position="183"/>
        <end position="248"/>
    </location>
</feature>
<dbReference type="GO" id="GO:0008233">
    <property type="term" value="F:peptidase activity"/>
    <property type="evidence" value="ECO:0007669"/>
    <property type="project" value="UniProtKB-KW"/>
</dbReference>
<keyword evidence="2" id="KW-0645">Protease</keyword>
<protein>
    <submittedName>
        <fullName evidence="2">Transglutaminase-like enzyme, putative cysteine protease</fullName>
    </submittedName>
</protein>
<dbReference type="STRING" id="619304.SAMN05421760_10776"/>
<accession>A0A1N7MWH1</accession>
<evidence type="ECO:0000259" key="1">
    <source>
        <dbReference type="SMART" id="SM00460"/>
    </source>
</evidence>
<dbReference type="EMBL" id="FTOE01000007">
    <property type="protein sequence ID" value="SIS90436.1"/>
    <property type="molecule type" value="Genomic_DNA"/>
</dbReference>
<name>A0A1N7MWH1_9GAMM</name>
<dbReference type="InterPro" id="IPR013589">
    <property type="entry name" value="Bac_transglu_N"/>
</dbReference>
<dbReference type="Pfam" id="PF01841">
    <property type="entry name" value="Transglut_core"/>
    <property type="match status" value="1"/>
</dbReference>
<gene>
    <name evidence="2" type="ORF">SAMN05421760_10776</name>
</gene>
<dbReference type="Pfam" id="PF08379">
    <property type="entry name" value="Bact_transglu_N"/>
    <property type="match status" value="1"/>
</dbReference>
<organism evidence="2 3">
    <name type="scientific">Neptunomonas antarctica</name>
    <dbReference type="NCBI Taxonomy" id="619304"/>
    <lineage>
        <taxon>Bacteria</taxon>
        <taxon>Pseudomonadati</taxon>
        <taxon>Pseudomonadota</taxon>
        <taxon>Gammaproteobacteria</taxon>
        <taxon>Oceanospirillales</taxon>
        <taxon>Oceanospirillaceae</taxon>
        <taxon>Neptunomonas</taxon>
    </lineage>
</organism>
<dbReference type="GO" id="GO:0006508">
    <property type="term" value="P:proteolysis"/>
    <property type="evidence" value="ECO:0007669"/>
    <property type="project" value="UniProtKB-KW"/>
</dbReference>
<keyword evidence="3" id="KW-1185">Reference proteome</keyword>
<dbReference type="InterPro" id="IPR038765">
    <property type="entry name" value="Papain-like_cys_pep_sf"/>
</dbReference>
<dbReference type="Proteomes" id="UP000185999">
    <property type="component" value="Unassembled WGS sequence"/>
</dbReference>
<dbReference type="PANTHER" id="PTHR33490">
    <property type="entry name" value="BLR5614 PROTEIN-RELATED"/>
    <property type="match status" value="1"/>
</dbReference>
<reference evidence="3" key="1">
    <citation type="submission" date="2017-01" db="EMBL/GenBank/DDBJ databases">
        <authorList>
            <person name="Varghese N."/>
            <person name="Submissions S."/>
        </authorList>
    </citation>
    <scope>NUCLEOTIDE SEQUENCE [LARGE SCALE GENOMIC DNA]</scope>
    <source>
        <strain evidence="3">DSM 22306</strain>
    </source>
</reference>
<sequence length="292" mass="32976">MRNFHFGVIMKRYKIIHRTYYNYTETVTLGAHHLLLRPREGHDLRIESFVLKITPDAKIYWHRDVEDNSVAIANFTRPTQQLTVESEVIIQQYNESPLDFIVEDYAINYPFAYNEGDQFSLSPYRVLPDQKTRELLNNWIFQVWKSGEQVQTYTLLQRLAATIYKTLVYKVREEPGVQSAEETLSLGSGSCRDFALLFMEAVKCLGLASRFVSGYLHAPLMSSQVGSTHAWAEVYLPGGGWKGFDPTIGDIVGTDHIPVAVSRLAVSVPPISGSYAGSAESKLDVGVWVSEC</sequence>
<dbReference type="Gene3D" id="3.10.620.30">
    <property type="match status" value="1"/>
</dbReference>
<dbReference type="SMART" id="SM00460">
    <property type="entry name" value="TGc"/>
    <property type="match status" value="1"/>
</dbReference>
<dbReference type="AlphaFoldDB" id="A0A1N7MWH1"/>
<dbReference type="InterPro" id="IPR002931">
    <property type="entry name" value="Transglutaminase-like"/>
</dbReference>
<dbReference type="PANTHER" id="PTHR33490:SF1">
    <property type="entry name" value="SLL1233 PROTEIN"/>
    <property type="match status" value="1"/>
</dbReference>
<proteinExistence type="predicted"/>
<evidence type="ECO:0000313" key="2">
    <source>
        <dbReference type="EMBL" id="SIS90436.1"/>
    </source>
</evidence>
<dbReference type="SUPFAM" id="SSF54001">
    <property type="entry name" value="Cysteine proteinases"/>
    <property type="match status" value="1"/>
</dbReference>
<evidence type="ECO:0000313" key="3">
    <source>
        <dbReference type="Proteomes" id="UP000185999"/>
    </source>
</evidence>
<keyword evidence="2" id="KW-0378">Hydrolase</keyword>